<dbReference type="HOGENOM" id="CLU_019796_8_1_9"/>
<keyword evidence="9" id="KW-0718">Serine biosynthesis</keyword>
<dbReference type="InterPro" id="IPR006140">
    <property type="entry name" value="D-isomer_DH_NAD-bd"/>
</dbReference>
<dbReference type="Proteomes" id="UP000007093">
    <property type="component" value="Chromosome"/>
</dbReference>
<dbReference type="NCBIfam" id="TIGR01327">
    <property type="entry name" value="PGDH"/>
    <property type="match status" value="1"/>
</dbReference>
<dbReference type="FunFam" id="3.30.70.260:FF:000008">
    <property type="entry name" value="D-3-phosphoglycerate dehydrogenase, chloroplastic"/>
    <property type="match status" value="1"/>
</dbReference>
<dbReference type="PANTHER" id="PTHR42938">
    <property type="entry name" value="FORMATE DEHYDROGENASE 1"/>
    <property type="match status" value="1"/>
</dbReference>
<dbReference type="Gene3D" id="3.40.50.720">
    <property type="entry name" value="NAD(P)-binding Rossmann-like Domain"/>
    <property type="match status" value="2"/>
</dbReference>
<dbReference type="CDD" id="cd04902">
    <property type="entry name" value="ACT_3PGDH-xct"/>
    <property type="match status" value="1"/>
</dbReference>
<dbReference type="InterPro" id="IPR045865">
    <property type="entry name" value="ACT-like_dom_sf"/>
</dbReference>
<dbReference type="EMBL" id="CP003058">
    <property type="protein sequence ID" value="AEQ23586.1"/>
    <property type="molecule type" value="Genomic_DNA"/>
</dbReference>
<evidence type="ECO:0000259" key="10">
    <source>
        <dbReference type="PROSITE" id="PS51671"/>
    </source>
</evidence>
<dbReference type="InParanoid" id="G4Q7R6"/>
<dbReference type="SUPFAM" id="SSF52283">
    <property type="entry name" value="Formate/glycerate dehydrogenase catalytic domain-like"/>
    <property type="match status" value="1"/>
</dbReference>
<organism evidence="11 12">
    <name type="scientific">Acidaminococcus intestini (strain RyC-MR95)</name>
    <dbReference type="NCBI Taxonomy" id="568816"/>
    <lineage>
        <taxon>Bacteria</taxon>
        <taxon>Bacillati</taxon>
        <taxon>Bacillota</taxon>
        <taxon>Negativicutes</taxon>
        <taxon>Acidaminococcales</taxon>
        <taxon>Acidaminococcaceae</taxon>
        <taxon>Acidaminococcus</taxon>
    </lineage>
</organism>
<feature type="domain" description="ACT" evidence="10">
    <location>
        <begin position="478"/>
        <end position="550"/>
    </location>
</feature>
<dbReference type="Pfam" id="PF19304">
    <property type="entry name" value="PGDH_inter"/>
    <property type="match status" value="1"/>
</dbReference>
<evidence type="ECO:0000256" key="4">
    <source>
        <dbReference type="ARBA" id="ARBA00021582"/>
    </source>
</evidence>
<dbReference type="PROSITE" id="PS00065">
    <property type="entry name" value="D_2_HYDROXYACID_DH_1"/>
    <property type="match status" value="1"/>
</dbReference>
<dbReference type="SUPFAM" id="SSF143548">
    <property type="entry name" value="Serine metabolism enzymes domain"/>
    <property type="match status" value="1"/>
</dbReference>
<comment type="catalytic activity">
    <reaction evidence="8 9">
        <text>(2R)-3-phosphoglycerate + NAD(+) = 3-phosphooxypyruvate + NADH + H(+)</text>
        <dbReference type="Rhea" id="RHEA:12641"/>
        <dbReference type="ChEBI" id="CHEBI:15378"/>
        <dbReference type="ChEBI" id="CHEBI:18110"/>
        <dbReference type="ChEBI" id="CHEBI:57540"/>
        <dbReference type="ChEBI" id="CHEBI:57945"/>
        <dbReference type="ChEBI" id="CHEBI:58272"/>
        <dbReference type="EC" id="1.1.1.95"/>
    </reaction>
</comment>
<dbReference type="Pfam" id="PF00389">
    <property type="entry name" value="2-Hacid_dh"/>
    <property type="match status" value="1"/>
</dbReference>
<dbReference type="FunFam" id="3.40.50.720:FF:000021">
    <property type="entry name" value="D-3-phosphoglycerate dehydrogenase"/>
    <property type="match status" value="1"/>
</dbReference>
<dbReference type="FunCoup" id="G4Q7R6">
    <property type="interactions" value="275"/>
</dbReference>
<dbReference type="SUPFAM" id="SSF55021">
    <property type="entry name" value="ACT-like"/>
    <property type="match status" value="1"/>
</dbReference>
<dbReference type="CDD" id="cd12173">
    <property type="entry name" value="PGDH_4"/>
    <property type="match status" value="1"/>
</dbReference>
<evidence type="ECO:0000256" key="2">
    <source>
        <dbReference type="ARBA" id="ARBA00005216"/>
    </source>
</evidence>
<dbReference type="Pfam" id="PF02826">
    <property type="entry name" value="2-Hacid_dh_C"/>
    <property type="match status" value="1"/>
</dbReference>
<dbReference type="InterPro" id="IPR006236">
    <property type="entry name" value="PGDH"/>
</dbReference>
<evidence type="ECO:0000313" key="12">
    <source>
        <dbReference type="Proteomes" id="UP000007093"/>
    </source>
</evidence>
<dbReference type="InterPro" id="IPR006139">
    <property type="entry name" value="D-isomer_2_OHA_DH_cat_dom"/>
</dbReference>
<comment type="similarity">
    <text evidence="3 9">Belongs to the D-isomer specific 2-hydroxyacid dehydrogenase family.</text>
</comment>
<dbReference type="InterPro" id="IPR029753">
    <property type="entry name" value="D-isomer_DH_CS"/>
</dbReference>
<dbReference type="STRING" id="568816.Acin_2394"/>
<dbReference type="Pfam" id="PF01842">
    <property type="entry name" value="ACT"/>
    <property type="match status" value="1"/>
</dbReference>
<keyword evidence="9" id="KW-0028">Amino-acid biosynthesis</keyword>
<dbReference type="GO" id="GO:0051287">
    <property type="term" value="F:NAD binding"/>
    <property type="evidence" value="ECO:0007669"/>
    <property type="project" value="UniProtKB-UniRule"/>
</dbReference>
<dbReference type="InterPro" id="IPR002912">
    <property type="entry name" value="ACT_dom"/>
</dbReference>
<dbReference type="InterPro" id="IPR029009">
    <property type="entry name" value="ASB_dom_sf"/>
</dbReference>
<evidence type="ECO:0000256" key="9">
    <source>
        <dbReference type="RuleBase" id="RU363003"/>
    </source>
</evidence>
<dbReference type="UniPathway" id="UPA00135">
    <property type="reaction ID" value="UER00196"/>
</dbReference>
<keyword evidence="5 9" id="KW-0560">Oxidoreductase</keyword>
<dbReference type="GO" id="GO:0004617">
    <property type="term" value="F:phosphoglycerate dehydrogenase activity"/>
    <property type="evidence" value="ECO:0007669"/>
    <property type="project" value="UniProtKB-UniRule"/>
</dbReference>
<dbReference type="PATRIC" id="fig|568816.4.peg.2324"/>
<dbReference type="InterPro" id="IPR029752">
    <property type="entry name" value="D-isomer_DH_CS1"/>
</dbReference>
<dbReference type="Gene3D" id="3.30.70.260">
    <property type="match status" value="1"/>
</dbReference>
<dbReference type="InterPro" id="IPR045626">
    <property type="entry name" value="PGDH_ASB_dom"/>
</dbReference>
<evidence type="ECO:0000256" key="8">
    <source>
        <dbReference type="ARBA" id="ARBA00048731"/>
    </source>
</evidence>
<dbReference type="KEGG" id="ain:Acin_2394"/>
<dbReference type="Gene3D" id="3.30.1330.90">
    <property type="entry name" value="D-3-phosphoglycerate dehydrogenase, domain 3"/>
    <property type="match status" value="1"/>
</dbReference>
<sequence>MATVVAGMGVFFLRAPRGGSIMEKQKVLVAERISDKGVVCLKAEKALDVTVDFDIKREDLLQVIGNYDALIVRSVTKVNEELYDAAKKLKVIGRAGNGVDNIDLDGATKRGIIVVNTPEANIISAAEHTIGLLLASCRNTVRANKMLEEGIWERKDLKGSELYHKTLGIIGLGRIGALVTKRMHAFDMRVIAYDPYIPDSRFQRLGVEKCETLDDLLKEADVITIHTPKTEETVNMLGAAEWKKCKKGVRVVNCARGGLYNEQDLAEAVKEGIVASVGLDVVVDEPNPISPLIGMPQCVVTPHLGASTFEAQDKVGLAIAEEVINVLGGKMVPNAVNLPAIAATELEDLRGYLALGDALGKLYYQLKKAPVDRLEIVYEGAAAQQETQMVTRSILQGLLSPVLRERVNMVNAELAAETRGITVTEGKVKGEGRMNRVAVRIGAGKESFTAAGMVTPDNQPHITEVEGYQFDTIPAPYMIFARNDDKPGMIGQIGTLLGAGHVNIATMQVSRKKKEGTAMMVLTVDSAVDGATLEIVRNLDGISDAQLVRL</sequence>
<dbReference type="AlphaFoldDB" id="G4Q7R6"/>
<evidence type="ECO:0000256" key="7">
    <source>
        <dbReference type="ARBA" id="ARBA00048126"/>
    </source>
</evidence>
<reference evidence="11 12" key="1">
    <citation type="journal article" date="2011" name="J. Bacteriol.">
        <title>Complete genome sequence of Acidaminococcus intestini RYC-MR95, a Gram-negative bacterium from the phylum Firmicutes.</title>
        <authorList>
            <person name="D'Auria G."/>
            <person name="Galan J.C."/>
            <person name="Rodriguez-Alcayna M."/>
            <person name="Moya A."/>
            <person name="Baquero F."/>
            <person name="Latorre A."/>
        </authorList>
    </citation>
    <scope>NUCLEOTIDE SEQUENCE [LARGE SCALE GENOMIC DNA]</scope>
    <source>
        <strain evidence="11 12">RyC-MR95</strain>
    </source>
</reference>
<dbReference type="EC" id="1.1.1.95" evidence="9"/>
<evidence type="ECO:0000256" key="3">
    <source>
        <dbReference type="ARBA" id="ARBA00005854"/>
    </source>
</evidence>
<keyword evidence="6 9" id="KW-0520">NAD</keyword>
<dbReference type="SUPFAM" id="SSF51735">
    <property type="entry name" value="NAD(P)-binding Rossmann-fold domains"/>
    <property type="match status" value="1"/>
</dbReference>
<evidence type="ECO:0000313" key="11">
    <source>
        <dbReference type="EMBL" id="AEQ23586.1"/>
    </source>
</evidence>
<protein>
    <recommendedName>
        <fullName evidence="4 9">D-3-phosphoglycerate dehydrogenase</fullName>
        <ecNumber evidence="9">1.1.1.95</ecNumber>
    </recommendedName>
</protein>
<name>G4Q7R6_ACIIR</name>
<evidence type="ECO:0000256" key="6">
    <source>
        <dbReference type="ARBA" id="ARBA00023027"/>
    </source>
</evidence>
<dbReference type="InterPro" id="IPR036291">
    <property type="entry name" value="NAD(P)-bd_dom_sf"/>
</dbReference>
<dbReference type="eggNOG" id="COG0111">
    <property type="taxonomic scope" value="Bacteria"/>
</dbReference>
<comment type="function">
    <text evidence="1">Catalyzes the reversible oxidation of 3-phospho-D-glycerate to 3-phosphonooxypyruvate, the first step of the phosphorylated L-serine biosynthesis pathway. Also catalyzes the reversible oxidation of 2-hydroxyglutarate to 2-oxoglutarate.</text>
</comment>
<comment type="catalytic activity">
    <reaction evidence="7">
        <text>(R)-2-hydroxyglutarate + NAD(+) = 2-oxoglutarate + NADH + H(+)</text>
        <dbReference type="Rhea" id="RHEA:49612"/>
        <dbReference type="ChEBI" id="CHEBI:15378"/>
        <dbReference type="ChEBI" id="CHEBI:15801"/>
        <dbReference type="ChEBI" id="CHEBI:16810"/>
        <dbReference type="ChEBI" id="CHEBI:57540"/>
        <dbReference type="ChEBI" id="CHEBI:57945"/>
        <dbReference type="EC" id="1.1.1.399"/>
    </reaction>
</comment>
<evidence type="ECO:0000256" key="5">
    <source>
        <dbReference type="ARBA" id="ARBA00023002"/>
    </source>
</evidence>
<comment type="pathway">
    <text evidence="2 9">Amino-acid biosynthesis; L-serine biosynthesis; L-serine from 3-phospho-D-glycerate: step 1/3.</text>
</comment>
<keyword evidence="12" id="KW-1185">Reference proteome</keyword>
<accession>G4Q7R6</accession>
<dbReference type="PROSITE" id="PS00670">
    <property type="entry name" value="D_2_HYDROXYACID_DH_2"/>
    <property type="match status" value="1"/>
</dbReference>
<dbReference type="PROSITE" id="PS51671">
    <property type="entry name" value="ACT"/>
    <property type="match status" value="1"/>
</dbReference>
<proteinExistence type="inferred from homology"/>
<dbReference type="FunFam" id="3.30.1330.90:FF:000003">
    <property type="entry name" value="D-3-phosphoglycerate dehydrogenase"/>
    <property type="match status" value="1"/>
</dbReference>
<dbReference type="GO" id="GO:0006564">
    <property type="term" value="P:L-serine biosynthetic process"/>
    <property type="evidence" value="ECO:0007669"/>
    <property type="project" value="UniProtKB-UniRule"/>
</dbReference>
<dbReference type="PANTHER" id="PTHR42938:SF47">
    <property type="entry name" value="HYDROXYPYRUVATE REDUCTASE"/>
    <property type="match status" value="1"/>
</dbReference>
<gene>
    <name evidence="11" type="primary">serA</name>
    <name evidence="11" type="ordered locus">Acin_2394</name>
</gene>
<evidence type="ECO:0000256" key="1">
    <source>
        <dbReference type="ARBA" id="ARBA00003800"/>
    </source>
</evidence>